<feature type="transmembrane region" description="Helical" evidence="5">
    <location>
        <begin position="209"/>
        <end position="226"/>
    </location>
</feature>
<protein>
    <submittedName>
        <fullName evidence="6">Bile acid:sodium symporter family protein</fullName>
    </submittedName>
</protein>
<dbReference type="OrthoDB" id="9806785at2"/>
<evidence type="ECO:0000256" key="2">
    <source>
        <dbReference type="ARBA" id="ARBA00022692"/>
    </source>
</evidence>
<evidence type="ECO:0000256" key="3">
    <source>
        <dbReference type="ARBA" id="ARBA00022989"/>
    </source>
</evidence>
<dbReference type="InterPro" id="IPR002657">
    <property type="entry name" value="BilAc:Na_symport/Acr3"/>
</dbReference>
<comment type="caution">
    <text evidence="6">The sequence shown here is derived from an EMBL/GenBank/DDBJ whole genome shotgun (WGS) entry which is preliminary data.</text>
</comment>
<feature type="transmembrane region" description="Helical" evidence="5">
    <location>
        <begin position="41"/>
        <end position="64"/>
    </location>
</feature>
<feature type="transmembrane region" description="Helical" evidence="5">
    <location>
        <begin position="138"/>
        <end position="159"/>
    </location>
</feature>
<sequence length="298" mass="32446">MTIAEIISNIFLPISLAIIMLGMGMTLILSDFSRILKKPKAILIGLTNQLVFLPIIGFSLAIAFNLHPVMAVGLMILATCPGGATSNLISQVCRGNIALSVTLTAISSIICVFTIPFILSYALDYFGTETGATIKLPILNTIIQIMGITILPISIGMFIRRLKPDFARRMEKPMRTASTVIFIIVFIAVLAANYNILGKAMKEVGLPTLLLNILTMGLGYLTARLFKLNLKSAISITVESGIQNGTLAIVIATSILNNFEMSIPTAAYAIWMFITGGILMWFFGNRTEEEYTAQQSRK</sequence>
<keyword evidence="7" id="KW-1185">Reference proteome</keyword>
<dbReference type="Pfam" id="PF01758">
    <property type="entry name" value="SBF"/>
    <property type="match status" value="1"/>
</dbReference>
<dbReference type="Gene3D" id="1.20.1530.20">
    <property type="match status" value="1"/>
</dbReference>
<evidence type="ECO:0000256" key="5">
    <source>
        <dbReference type="SAM" id="Phobius"/>
    </source>
</evidence>
<evidence type="ECO:0000256" key="1">
    <source>
        <dbReference type="ARBA" id="ARBA00004141"/>
    </source>
</evidence>
<feature type="transmembrane region" description="Helical" evidence="5">
    <location>
        <begin position="233"/>
        <end position="256"/>
    </location>
</feature>
<keyword evidence="3 5" id="KW-1133">Transmembrane helix</keyword>
<feature type="transmembrane region" description="Helical" evidence="5">
    <location>
        <begin position="180"/>
        <end position="197"/>
    </location>
</feature>
<dbReference type="EMBL" id="SDDZ01000015">
    <property type="protein sequence ID" value="RXJ44603.1"/>
    <property type="molecule type" value="Genomic_DNA"/>
</dbReference>
<feature type="transmembrane region" description="Helical" evidence="5">
    <location>
        <begin position="6"/>
        <end position="29"/>
    </location>
</feature>
<keyword evidence="4 5" id="KW-0472">Membrane</keyword>
<proteinExistence type="predicted"/>
<feature type="transmembrane region" description="Helical" evidence="5">
    <location>
        <begin position="97"/>
        <end position="118"/>
    </location>
</feature>
<evidence type="ECO:0000313" key="7">
    <source>
        <dbReference type="Proteomes" id="UP000289792"/>
    </source>
</evidence>
<organism evidence="6 7">
    <name type="scientific">Gelidibacter gilvus</name>
    <dbReference type="NCBI Taxonomy" id="59602"/>
    <lineage>
        <taxon>Bacteria</taxon>
        <taxon>Pseudomonadati</taxon>
        <taxon>Bacteroidota</taxon>
        <taxon>Flavobacteriia</taxon>
        <taxon>Flavobacteriales</taxon>
        <taxon>Flavobacteriaceae</taxon>
        <taxon>Gelidibacter</taxon>
    </lineage>
</organism>
<feature type="transmembrane region" description="Helical" evidence="5">
    <location>
        <begin position="70"/>
        <end position="90"/>
    </location>
</feature>
<dbReference type="InterPro" id="IPR038770">
    <property type="entry name" value="Na+/solute_symporter_sf"/>
</dbReference>
<dbReference type="AlphaFoldDB" id="A0A4Q0XCA4"/>
<dbReference type="RefSeq" id="WP_129018649.1">
    <property type="nucleotide sequence ID" value="NZ_SDDZ01000015.1"/>
</dbReference>
<keyword evidence="2 5" id="KW-0812">Transmembrane</keyword>
<dbReference type="PANTHER" id="PTHR10361:SF24">
    <property type="entry name" value="P3 PROTEIN"/>
    <property type="match status" value="1"/>
</dbReference>
<name>A0A4Q0XCA4_9FLAO</name>
<dbReference type="PANTHER" id="PTHR10361">
    <property type="entry name" value="SODIUM-BILE ACID COTRANSPORTER"/>
    <property type="match status" value="1"/>
</dbReference>
<dbReference type="GO" id="GO:0016020">
    <property type="term" value="C:membrane"/>
    <property type="evidence" value="ECO:0007669"/>
    <property type="project" value="UniProtKB-SubCell"/>
</dbReference>
<dbReference type="Proteomes" id="UP000289792">
    <property type="component" value="Unassembled WGS sequence"/>
</dbReference>
<feature type="transmembrane region" description="Helical" evidence="5">
    <location>
        <begin position="262"/>
        <end position="283"/>
    </location>
</feature>
<evidence type="ECO:0000256" key="4">
    <source>
        <dbReference type="ARBA" id="ARBA00023136"/>
    </source>
</evidence>
<evidence type="ECO:0000313" key="6">
    <source>
        <dbReference type="EMBL" id="RXJ44603.1"/>
    </source>
</evidence>
<gene>
    <name evidence="6" type="ORF">ESZ48_16725</name>
</gene>
<dbReference type="InterPro" id="IPR004710">
    <property type="entry name" value="Bilac:Na_transpt"/>
</dbReference>
<comment type="subcellular location">
    <subcellularLocation>
        <location evidence="1">Membrane</location>
        <topology evidence="1">Multi-pass membrane protein</topology>
    </subcellularLocation>
</comment>
<reference evidence="6 7" key="1">
    <citation type="submission" date="2019-01" db="EMBL/GenBank/DDBJ databases">
        <title>Genome sequence of the Antarctic species Gelidibacter gilvus ACAM 158(T).</title>
        <authorList>
            <person name="Bowman J.P."/>
        </authorList>
    </citation>
    <scope>NUCLEOTIDE SEQUENCE [LARGE SCALE GENOMIC DNA]</scope>
    <source>
        <strain evidence="6 7">IC158</strain>
    </source>
</reference>
<accession>A0A4Q0XCA4</accession>